<evidence type="ECO:0000256" key="8">
    <source>
        <dbReference type="ARBA" id="ARBA00023143"/>
    </source>
</evidence>
<dbReference type="InterPro" id="IPR013556">
    <property type="entry name" value="Flag_M-ring_C"/>
</dbReference>
<dbReference type="OrthoDB" id="9807026at2"/>
<feature type="transmembrane region" description="Helical" evidence="11">
    <location>
        <begin position="436"/>
        <end position="457"/>
    </location>
</feature>
<name>A0A5C0UL96_9RICK</name>
<dbReference type="KEGG" id="snay:FZC37_01645"/>
<keyword evidence="8 9" id="KW-0975">Bacterial flagellum</keyword>
<feature type="compositionally biased region" description="Basic and acidic residues" evidence="10">
    <location>
        <begin position="283"/>
        <end position="301"/>
    </location>
</feature>
<feature type="domain" description="Flagellar M-ring C-terminal" evidence="13">
    <location>
        <begin position="252"/>
        <end position="413"/>
    </location>
</feature>
<dbReference type="NCBIfam" id="TIGR00206">
    <property type="entry name" value="fliF"/>
    <property type="match status" value="1"/>
</dbReference>
<dbReference type="Gene3D" id="3.30.300.30">
    <property type="match status" value="1"/>
</dbReference>
<dbReference type="Pfam" id="PF08345">
    <property type="entry name" value="YscJ_FliF_C"/>
    <property type="match status" value="1"/>
</dbReference>
<dbReference type="PIRSF" id="PIRSF004862">
    <property type="entry name" value="FliF"/>
    <property type="match status" value="1"/>
</dbReference>
<gene>
    <name evidence="14" type="primary">fliF</name>
    <name evidence="14" type="ORF">FZC37_01645</name>
</gene>
<keyword evidence="14" id="KW-0282">Flagellum</keyword>
<evidence type="ECO:0000259" key="12">
    <source>
        <dbReference type="Pfam" id="PF01514"/>
    </source>
</evidence>
<evidence type="ECO:0000256" key="9">
    <source>
        <dbReference type="PIRNR" id="PIRNR004862"/>
    </source>
</evidence>
<dbReference type="GO" id="GO:0071973">
    <property type="term" value="P:bacterial-type flagellum-dependent cell motility"/>
    <property type="evidence" value="ECO:0007669"/>
    <property type="project" value="InterPro"/>
</dbReference>
<keyword evidence="14" id="KW-0966">Cell projection</keyword>
<keyword evidence="6 11" id="KW-1133">Transmembrane helix</keyword>
<dbReference type="InterPro" id="IPR045851">
    <property type="entry name" value="AMP-bd_C_sf"/>
</dbReference>
<dbReference type="PANTHER" id="PTHR30046">
    <property type="entry name" value="FLAGELLAR M-RING PROTEIN"/>
    <property type="match status" value="1"/>
</dbReference>
<dbReference type="Pfam" id="PF01514">
    <property type="entry name" value="YscJ_FliF"/>
    <property type="match status" value="1"/>
</dbReference>
<dbReference type="GO" id="GO:0009431">
    <property type="term" value="C:bacterial-type flagellum basal body, MS ring"/>
    <property type="evidence" value="ECO:0007669"/>
    <property type="project" value="InterPro"/>
</dbReference>
<reference evidence="14 15" key="1">
    <citation type="submission" date="2019-08" db="EMBL/GenBank/DDBJ databases">
        <title>Highly reduced genomes of protist endosymbionts show evolutionary convergence.</title>
        <authorList>
            <person name="George E."/>
            <person name="Husnik F."/>
            <person name="Tashyreva D."/>
            <person name="Prokopchuk G."/>
            <person name="Horak A."/>
            <person name="Kwong W.K."/>
            <person name="Lukes J."/>
            <person name="Keeling P.J."/>
        </authorList>
    </citation>
    <scope>NUCLEOTIDE SEQUENCE [LARGE SCALE GENOMIC DNA]</scope>
    <source>
        <strain evidence="14">1621</strain>
    </source>
</reference>
<evidence type="ECO:0000259" key="13">
    <source>
        <dbReference type="Pfam" id="PF08345"/>
    </source>
</evidence>
<sequence>MVTNILNEFIEKFRTNTKGLFIVAAVVFGLLLSAYGVYKLYKDDDMVVLYHELDKGDVAAISQKLSEYGVAHDIVSNDQSGKVIKVPKRDVYKARAQLAKDGLPCADVKGYEIFDTGESIGTTNFMQNIKNVRALQGELVRTIQSFDRVLKARVHLAIPQKELFSQEQKKATASVMLSLAKNASLSPIEVKAISHLVAKSVGDLQEKDVTIVDTAGNILQSGNDEDTLLIGSSAQRSTDYEKRLRAKIEALLVKVVGRDNCDVRVSVDMDFDRIVTSSEEYDPDKTAVRSSHVKEEQERTPVGDNDGGDVSVAENMPDNVNDSASGTQYSTVERREDVVNYEISKTTKNIIGEVGTIKRISVSVLVNDLYDKTSNTFSPRSQEDIDKIEELVKSAVGYKESREDNVRVIHMPFFKEDYNNESEEKSISAWWKERNVVLFVGILSLLIAFLASVFWVIKPWLIKITSSAQYQDLQHINVKNVVDNVQLGDERHIRNPKDEALKDALTTDKERFLSTIKRWLQE</sequence>
<evidence type="ECO:0000256" key="10">
    <source>
        <dbReference type="SAM" id="MobiDB-lite"/>
    </source>
</evidence>
<evidence type="ECO:0000256" key="3">
    <source>
        <dbReference type="ARBA" id="ARBA00007971"/>
    </source>
</evidence>
<dbReference type="PANTHER" id="PTHR30046:SF0">
    <property type="entry name" value="FLAGELLAR M-RING PROTEIN"/>
    <property type="match status" value="1"/>
</dbReference>
<keyword evidence="7 11" id="KW-0472">Membrane</keyword>
<dbReference type="InterPro" id="IPR006182">
    <property type="entry name" value="FliF_N_dom"/>
</dbReference>
<evidence type="ECO:0000256" key="6">
    <source>
        <dbReference type="ARBA" id="ARBA00022989"/>
    </source>
</evidence>
<evidence type="ECO:0000256" key="4">
    <source>
        <dbReference type="ARBA" id="ARBA00022475"/>
    </source>
</evidence>
<evidence type="ECO:0000256" key="5">
    <source>
        <dbReference type="ARBA" id="ARBA00022692"/>
    </source>
</evidence>
<keyword evidence="4" id="KW-1003">Cell membrane</keyword>
<organism evidence="14 15">
    <name type="scientific">Candidatus Sneabacter namystus</name>
    <dbReference type="NCBI Taxonomy" id="2601646"/>
    <lineage>
        <taxon>Bacteria</taxon>
        <taxon>Pseudomonadati</taxon>
        <taxon>Pseudomonadota</taxon>
        <taxon>Alphaproteobacteria</taxon>
        <taxon>Rickettsiales</taxon>
        <taxon>Rickettsiaceae</taxon>
        <taxon>Rickettsieae</taxon>
        <taxon>Candidatus Sneabacter</taxon>
    </lineage>
</organism>
<keyword evidence="5 11" id="KW-0812">Transmembrane</keyword>
<evidence type="ECO:0000256" key="11">
    <source>
        <dbReference type="SAM" id="Phobius"/>
    </source>
</evidence>
<dbReference type="PRINTS" id="PR01009">
    <property type="entry name" value="FLGMRINGFLIF"/>
</dbReference>
<feature type="domain" description="Flagellar M-ring N-terminal" evidence="12">
    <location>
        <begin position="44"/>
        <end position="220"/>
    </location>
</feature>
<evidence type="ECO:0000256" key="7">
    <source>
        <dbReference type="ARBA" id="ARBA00023136"/>
    </source>
</evidence>
<evidence type="ECO:0000313" key="15">
    <source>
        <dbReference type="Proteomes" id="UP000323844"/>
    </source>
</evidence>
<dbReference type="GO" id="GO:0005886">
    <property type="term" value="C:plasma membrane"/>
    <property type="evidence" value="ECO:0007669"/>
    <property type="project" value="UniProtKB-SubCell"/>
</dbReference>
<accession>A0A5C0UL96</accession>
<feature type="region of interest" description="Disordered" evidence="10">
    <location>
        <begin position="282"/>
        <end position="308"/>
    </location>
</feature>
<dbReference type="GO" id="GO:0003774">
    <property type="term" value="F:cytoskeletal motor activity"/>
    <property type="evidence" value="ECO:0007669"/>
    <property type="project" value="InterPro"/>
</dbReference>
<evidence type="ECO:0000256" key="2">
    <source>
        <dbReference type="ARBA" id="ARBA00004651"/>
    </source>
</evidence>
<dbReference type="InterPro" id="IPR043427">
    <property type="entry name" value="YscJ/FliF"/>
</dbReference>
<dbReference type="InterPro" id="IPR000067">
    <property type="entry name" value="FlgMring_FliF"/>
</dbReference>
<evidence type="ECO:0000256" key="1">
    <source>
        <dbReference type="ARBA" id="ARBA00004117"/>
    </source>
</evidence>
<proteinExistence type="inferred from homology"/>
<dbReference type="EMBL" id="CP043312">
    <property type="protein sequence ID" value="QEK39634.1"/>
    <property type="molecule type" value="Genomic_DNA"/>
</dbReference>
<protein>
    <recommendedName>
        <fullName evidence="9">Flagellar M-ring protein</fullName>
    </recommendedName>
</protein>
<evidence type="ECO:0000313" key="14">
    <source>
        <dbReference type="EMBL" id="QEK39634.1"/>
    </source>
</evidence>
<keyword evidence="15" id="KW-1185">Reference proteome</keyword>
<comment type="similarity">
    <text evidence="3 9">Belongs to the FliF family.</text>
</comment>
<dbReference type="Proteomes" id="UP000323844">
    <property type="component" value="Chromosome"/>
</dbReference>
<feature type="transmembrane region" description="Helical" evidence="11">
    <location>
        <begin position="20"/>
        <end position="38"/>
    </location>
</feature>
<keyword evidence="14" id="KW-0969">Cilium</keyword>
<dbReference type="RefSeq" id="WP_148951995.1">
    <property type="nucleotide sequence ID" value="NZ_CP043312.1"/>
</dbReference>
<dbReference type="AlphaFoldDB" id="A0A5C0UL96"/>
<comment type="subcellular location">
    <subcellularLocation>
        <location evidence="1 9">Bacterial flagellum basal body</location>
    </subcellularLocation>
    <subcellularLocation>
        <location evidence="2">Cell membrane</location>
        <topology evidence="2">Multi-pass membrane protein</topology>
    </subcellularLocation>
</comment>
<comment type="function">
    <text evidence="9">The M ring may be actively involved in energy transduction.</text>
</comment>